<evidence type="ECO:0000313" key="2">
    <source>
        <dbReference type="EMBL" id="PXX05442.1"/>
    </source>
</evidence>
<protein>
    <submittedName>
        <fullName evidence="2">Phage-associated protein</fullName>
    </submittedName>
</protein>
<evidence type="ECO:0000259" key="1">
    <source>
        <dbReference type="Pfam" id="PF13274"/>
    </source>
</evidence>
<reference evidence="2 3" key="1">
    <citation type="submission" date="2018-05" db="EMBL/GenBank/DDBJ databases">
        <title>Genomic Encyclopedia of Type Strains, Phase IV (KMG-V): Genome sequencing to study the core and pangenomes of soil and plant-associated prokaryotes.</title>
        <authorList>
            <person name="Whitman W."/>
        </authorList>
    </citation>
    <scope>NUCLEOTIDE SEQUENCE [LARGE SCALE GENOMIC DNA]</scope>
    <source>
        <strain evidence="2 3">SIr-6563</strain>
    </source>
</reference>
<evidence type="ECO:0000313" key="3">
    <source>
        <dbReference type="Proteomes" id="UP000247515"/>
    </source>
</evidence>
<dbReference type="EMBL" id="QJJV01000041">
    <property type="protein sequence ID" value="PXX05442.1"/>
    <property type="molecule type" value="Genomic_DNA"/>
</dbReference>
<organism evidence="2 3">
    <name type="scientific">Paraburkholderia tropica</name>
    <dbReference type="NCBI Taxonomy" id="92647"/>
    <lineage>
        <taxon>Bacteria</taxon>
        <taxon>Pseudomonadati</taxon>
        <taxon>Pseudomonadota</taxon>
        <taxon>Betaproteobacteria</taxon>
        <taxon>Burkholderiales</taxon>
        <taxon>Burkholderiaceae</taxon>
        <taxon>Paraburkholderia</taxon>
    </lineage>
</organism>
<accession>A0ABX5MFG6</accession>
<gene>
    <name evidence="2" type="ORF">C7400_1415</name>
</gene>
<proteinExistence type="predicted"/>
<dbReference type="InterPro" id="IPR025272">
    <property type="entry name" value="SocA_Panacea"/>
</dbReference>
<feature type="domain" description="Antitoxin SocA-like Panacea" evidence="1">
    <location>
        <begin position="28"/>
        <end position="126"/>
    </location>
</feature>
<dbReference type="Proteomes" id="UP000247515">
    <property type="component" value="Unassembled WGS sequence"/>
</dbReference>
<keyword evidence="3" id="KW-1185">Reference proteome</keyword>
<dbReference type="Pfam" id="PF13274">
    <property type="entry name" value="SocA_Panacea"/>
    <property type="match status" value="1"/>
</dbReference>
<comment type="caution">
    <text evidence="2">The sequence shown here is derived from an EMBL/GenBank/DDBJ whole genome shotgun (WGS) entry which is preliminary data.</text>
</comment>
<name>A0ABX5MFG6_9BURK</name>
<sequence>MPMSALQLCNELVLRSEARQKRLTNLEIQKLAYFCHGWYLALQGEPLVNDQGFEAWRLGPVLPDLYHTLKVFSSNPIPSSHPLLRRQERVPMDSPDSALIDRVLDIYGNFEGHQLVDMSHRPEGPWYRIWHDENASSGIPNGSIQAYFRQLAGQPNETS</sequence>